<evidence type="ECO:0000313" key="1">
    <source>
        <dbReference type="EMBL" id="MFC7338316.1"/>
    </source>
</evidence>
<dbReference type="InterPro" id="IPR024079">
    <property type="entry name" value="MetalloPept_cat_dom_sf"/>
</dbReference>
<keyword evidence="2" id="KW-1185">Reference proteome</keyword>
<organism evidence="1 2">
    <name type="scientific">Haloferula chungangensis</name>
    <dbReference type="NCBI Taxonomy" id="1048331"/>
    <lineage>
        <taxon>Bacteria</taxon>
        <taxon>Pseudomonadati</taxon>
        <taxon>Verrucomicrobiota</taxon>
        <taxon>Verrucomicrobiia</taxon>
        <taxon>Verrucomicrobiales</taxon>
        <taxon>Verrucomicrobiaceae</taxon>
        <taxon>Haloferula</taxon>
    </lineage>
</organism>
<gene>
    <name evidence="1" type="ORF">ACFQY0_14065</name>
</gene>
<protein>
    <submittedName>
        <fullName evidence="1">Metallopeptidase</fullName>
    </submittedName>
</protein>
<dbReference type="Gene3D" id="3.40.390.10">
    <property type="entry name" value="Collagenase (Catalytic Domain)"/>
    <property type="match status" value="1"/>
</dbReference>
<accession>A0ABW2LBZ4</accession>
<proteinExistence type="predicted"/>
<evidence type="ECO:0000313" key="2">
    <source>
        <dbReference type="Proteomes" id="UP001596472"/>
    </source>
</evidence>
<comment type="caution">
    <text evidence="1">The sequence shown here is derived from an EMBL/GenBank/DDBJ whole genome shotgun (WGS) entry which is preliminary data.</text>
</comment>
<dbReference type="Proteomes" id="UP001596472">
    <property type="component" value="Unassembled WGS sequence"/>
</dbReference>
<dbReference type="EMBL" id="JBHTBS010000007">
    <property type="protein sequence ID" value="MFC7338316.1"/>
    <property type="molecule type" value="Genomic_DNA"/>
</dbReference>
<reference evidence="2" key="1">
    <citation type="journal article" date="2019" name="Int. J. Syst. Evol. Microbiol.">
        <title>The Global Catalogue of Microorganisms (GCM) 10K type strain sequencing project: providing services to taxonomists for standard genome sequencing and annotation.</title>
        <authorList>
            <consortium name="The Broad Institute Genomics Platform"/>
            <consortium name="The Broad Institute Genome Sequencing Center for Infectious Disease"/>
            <person name="Wu L."/>
            <person name="Ma J."/>
        </authorList>
    </citation>
    <scope>NUCLEOTIDE SEQUENCE [LARGE SCALE GENOMIC DNA]</scope>
    <source>
        <strain evidence="2">CGMCC 4.1467</strain>
    </source>
</reference>
<name>A0ABW2LBZ4_9BACT</name>
<dbReference type="SUPFAM" id="SSF55486">
    <property type="entry name" value="Metalloproteases ('zincins'), catalytic domain"/>
    <property type="match status" value="1"/>
</dbReference>
<dbReference type="RefSeq" id="WP_379713518.1">
    <property type="nucleotide sequence ID" value="NZ_JBHTBS010000007.1"/>
</dbReference>
<sequence>MIAKHPIAIVFLFLAGMVGTRADDDLPAKPTRHQVLDVEGWKVQVDERLLKGPQRELGTKALKLLEGRLLDIVIVLPPDKVARLQEVPIWLDLSHGALKSMQYHPSESWLKDKGYDPAMARGFHIPDASQFSSARHHHTQPWATLHELAHAYHDQVLGFEKEEILQAWKQFCQSGKYQKVRHINGQQIPHYALTNQKEFFAEMTESYFGLNDFYPFHRDDLRQAEPEIFALMKTIWGPLP</sequence>